<feature type="compositionally biased region" description="Low complexity" evidence="1">
    <location>
        <begin position="1"/>
        <end position="15"/>
    </location>
</feature>
<proteinExistence type="predicted"/>
<reference evidence="2 3" key="1">
    <citation type="submission" date="2019-02" db="EMBL/GenBank/DDBJ databases">
        <title>Genome sequencing of the rare red list fungi Bondarzewia mesenterica.</title>
        <authorList>
            <person name="Buettner E."/>
            <person name="Kellner H."/>
        </authorList>
    </citation>
    <scope>NUCLEOTIDE SEQUENCE [LARGE SCALE GENOMIC DNA]</scope>
    <source>
        <strain evidence="2 3">DSM 108281</strain>
    </source>
</reference>
<keyword evidence="3" id="KW-1185">Reference proteome</keyword>
<gene>
    <name evidence="2" type="ORF">EW146_g6485</name>
</gene>
<comment type="caution">
    <text evidence="2">The sequence shown here is derived from an EMBL/GenBank/DDBJ whole genome shotgun (WGS) entry which is preliminary data.</text>
</comment>
<feature type="region of interest" description="Disordered" evidence="1">
    <location>
        <begin position="1"/>
        <end position="22"/>
    </location>
</feature>
<dbReference type="InterPro" id="IPR011333">
    <property type="entry name" value="SKP1/BTB/POZ_sf"/>
</dbReference>
<evidence type="ECO:0000313" key="2">
    <source>
        <dbReference type="EMBL" id="THH13773.1"/>
    </source>
</evidence>
<dbReference type="EMBL" id="SGPL01000327">
    <property type="protein sequence ID" value="THH13773.1"/>
    <property type="molecule type" value="Genomic_DNA"/>
</dbReference>
<protein>
    <recommendedName>
        <fullName evidence="4">BTB domain-containing protein</fullName>
    </recommendedName>
</protein>
<evidence type="ECO:0000313" key="3">
    <source>
        <dbReference type="Proteomes" id="UP000310158"/>
    </source>
</evidence>
<evidence type="ECO:0008006" key="4">
    <source>
        <dbReference type="Google" id="ProtNLM"/>
    </source>
</evidence>
<organism evidence="2 3">
    <name type="scientific">Bondarzewia mesenterica</name>
    <dbReference type="NCBI Taxonomy" id="1095465"/>
    <lineage>
        <taxon>Eukaryota</taxon>
        <taxon>Fungi</taxon>
        <taxon>Dikarya</taxon>
        <taxon>Basidiomycota</taxon>
        <taxon>Agaricomycotina</taxon>
        <taxon>Agaricomycetes</taxon>
        <taxon>Russulales</taxon>
        <taxon>Bondarzewiaceae</taxon>
        <taxon>Bondarzewia</taxon>
    </lineage>
</organism>
<name>A0A4V3XEJ5_9AGAM</name>
<evidence type="ECO:0000256" key="1">
    <source>
        <dbReference type="SAM" id="MobiDB-lite"/>
    </source>
</evidence>
<dbReference type="AlphaFoldDB" id="A0A4V3XEJ5"/>
<sequence length="346" mass="39001">MRVSTDQSDTSSQTSIRSAGPPFDDTNADVIIRSCDGFDFRVLKDIIGKASHAFNEMFTAQPASSMPFVATNYREDFVGSVPIVRVTEDRRTLDLLLRLFYPMDSPDLSELASIRMVLHALDKYMVDSYAETMHSALIDVAKNVPGTVYLIACRYSLQKTANTAAWMTVENPFHCLLHAPPADLAHVSGADYQRLLLYHDRCTRAAQYRAQPLRWIHLHCDPGAVHSLLARFPKCTCSRSRAWVWDGWSGAGHPNDAVSDDIVWVFFFLEACSDALKSRVHWETVMDDSLLDMSVKRASACPRCRNKAKKELVVFRKILVREIKTALVKLFLSMPLPFPDVKIDIA</sequence>
<accession>A0A4V3XEJ5</accession>
<dbReference type="OrthoDB" id="3357985at2759"/>
<dbReference type="Proteomes" id="UP000310158">
    <property type="component" value="Unassembled WGS sequence"/>
</dbReference>
<dbReference type="Gene3D" id="3.30.710.10">
    <property type="entry name" value="Potassium Channel Kv1.1, Chain A"/>
    <property type="match status" value="1"/>
</dbReference>